<name>A0A7W3LK97_ACTNM</name>
<evidence type="ECO:0000313" key="1">
    <source>
        <dbReference type="EMBL" id="MBA8949681.1"/>
    </source>
</evidence>
<comment type="caution">
    <text evidence="1">The sequence shown here is derived from an EMBL/GenBank/DDBJ whole genome shotgun (WGS) entry which is preliminary data.</text>
</comment>
<accession>A0A7W3LK97</accession>
<organism evidence="1 2">
    <name type="scientific">Actinomadura namibiensis</name>
    <dbReference type="NCBI Taxonomy" id="182080"/>
    <lineage>
        <taxon>Bacteria</taxon>
        <taxon>Bacillati</taxon>
        <taxon>Actinomycetota</taxon>
        <taxon>Actinomycetes</taxon>
        <taxon>Streptosporangiales</taxon>
        <taxon>Thermomonosporaceae</taxon>
        <taxon>Actinomadura</taxon>
    </lineage>
</organism>
<dbReference type="RefSeq" id="WP_182842072.1">
    <property type="nucleotide sequence ID" value="NZ_BAAALP010000012.1"/>
</dbReference>
<proteinExistence type="predicted"/>
<dbReference type="AlphaFoldDB" id="A0A7W3LK97"/>
<protein>
    <submittedName>
        <fullName evidence="1">Uncharacterized protein</fullName>
    </submittedName>
</protein>
<evidence type="ECO:0000313" key="2">
    <source>
        <dbReference type="Proteomes" id="UP000572680"/>
    </source>
</evidence>
<reference evidence="1 2" key="1">
    <citation type="submission" date="2020-08" db="EMBL/GenBank/DDBJ databases">
        <title>Genomic Encyclopedia of Type Strains, Phase IV (KMG-IV): sequencing the most valuable type-strain genomes for metagenomic binning, comparative biology and taxonomic classification.</title>
        <authorList>
            <person name="Goeker M."/>
        </authorList>
    </citation>
    <scope>NUCLEOTIDE SEQUENCE [LARGE SCALE GENOMIC DNA]</scope>
    <source>
        <strain evidence="1 2">DSM 44197</strain>
    </source>
</reference>
<dbReference type="Proteomes" id="UP000572680">
    <property type="component" value="Unassembled WGS sequence"/>
</dbReference>
<keyword evidence="2" id="KW-1185">Reference proteome</keyword>
<dbReference type="EMBL" id="JACJIA010000001">
    <property type="protein sequence ID" value="MBA8949681.1"/>
    <property type="molecule type" value="Genomic_DNA"/>
</dbReference>
<sequence>MTAMLNDRIFHGLLAALRALSGCRQVLTCANEASVPRRAHRGQETVSGMSVFVGQRLSAGPSVHYRDETDICGSVAQGGRPTTVPLQR</sequence>
<gene>
    <name evidence="1" type="ORF">HNR61_001279</name>
</gene>